<dbReference type="EMBL" id="CADCWE010000051">
    <property type="protein sequence ID" value="CAA9530435.1"/>
    <property type="molecule type" value="Genomic_DNA"/>
</dbReference>
<evidence type="ECO:0000313" key="2">
    <source>
        <dbReference type="EMBL" id="CAA9530435.1"/>
    </source>
</evidence>
<dbReference type="InterPro" id="IPR001387">
    <property type="entry name" value="Cro/C1-type_HTH"/>
</dbReference>
<dbReference type="Gene3D" id="1.10.260.40">
    <property type="entry name" value="lambda repressor-like DNA-binding domains"/>
    <property type="match status" value="1"/>
</dbReference>
<proteinExistence type="predicted"/>
<gene>
    <name evidence="2" type="ORF">AVDCRST_MAG73-898</name>
</gene>
<evidence type="ECO:0000259" key="1">
    <source>
        <dbReference type="PROSITE" id="PS50943"/>
    </source>
</evidence>
<dbReference type="Pfam" id="PF01381">
    <property type="entry name" value="HTH_3"/>
    <property type="match status" value="1"/>
</dbReference>
<organism evidence="2">
    <name type="scientific">uncultured Thermomicrobiales bacterium</name>
    <dbReference type="NCBI Taxonomy" id="1645740"/>
    <lineage>
        <taxon>Bacteria</taxon>
        <taxon>Pseudomonadati</taxon>
        <taxon>Thermomicrobiota</taxon>
        <taxon>Thermomicrobia</taxon>
        <taxon>Thermomicrobiales</taxon>
        <taxon>environmental samples</taxon>
    </lineage>
</organism>
<dbReference type="PROSITE" id="PS50943">
    <property type="entry name" value="HTH_CROC1"/>
    <property type="match status" value="1"/>
</dbReference>
<reference evidence="2" key="1">
    <citation type="submission" date="2020-02" db="EMBL/GenBank/DDBJ databases">
        <authorList>
            <person name="Meier V. D."/>
        </authorList>
    </citation>
    <scope>NUCLEOTIDE SEQUENCE</scope>
    <source>
        <strain evidence="2">AVDCRST_MAG73</strain>
    </source>
</reference>
<dbReference type="InterPro" id="IPR010982">
    <property type="entry name" value="Lambda_DNA-bd_dom_sf"/>
</dbReference>
<dbReference type="AlphaFoldDB" id="A0A6J4TR51"/>
<dbReference type="GO" id="GO:0003677">
    <property type="term" value="F:DNA binding"/>
    <property type="evidence" value="ECO:0007669"/>
    <property type="project" value="InterPro"/>
</dbReference>
<sequence length="82" mass="9074">MGDPEREVMPLRGWRRRRLHTVRSLATAAGTATRTIVELEGGSRSPRVGTIRAISAALEVPPEQVVEFRRAMGLPVDEEAPR</sequence>
<dbReference type="SUPFAM" id="SSF47413">
    <property type="entry name" value="lambda repressor-like DNA-binding domains"/>
    <property type="match status" value="1"/>
</dbReference>
<protein>
    <recommendedName>
        <fullName evidence="1">HTH cro/C1-type domain-containing protein</fullName>
    </recommendedName>
</protein>
<name>A0A6J4TR51_9BACT</name>
<accession>A0A6J4TR51</accession>
<feature type="domain" description="HTH cro/C1-type" evidence="1">
    <location>
        <begin position="21"/>
        <end position="65"/>
    </location>
</feature>